<organism evidence="1 2">
    <name type="scientific">Thalassospira xianhensis MCCC 1A02616</name>
    <dbReference type="NCBI Taxonomy" id="1177929"/>
    <lineage>
        <taxon>Bacteria</taxon>
        <taxon>Pseudomonadati</taxon>
        <taxon>Pseudomonadota</taxon>
        <taxon>Alphaproteobacteria</taxon>
        <taxon>Rhodospirillales</taxon>
        <taxon>Thalassospiraceae</taxon>
        <taxon>Thalassospira</taxon>
    </lineage>
</organism>
<dbReference type="Proteomes" id="UP000252419">
    <property type="component" value="Unassembled WGS sequence"/>
</dbReference>
<name>A0A367U5P8_9PROT</name>
<keyword evidence="2" id="KW-1185">Reference proteome</keyword>
<dbReference type="EMBL" id="JPWA01000066">
    <property type="protein sequence ID" value="RCK03518.1"/>
    <property type="molecule type" value="Genomic_DNA"/>
</dbReference>
<sequence length="174" mass="19123">MPNLTTSFQTIVSNYKSSATKLFTSDMQKRVDSNLTSLSTQMTELDNASVATHSKALPSPEQAAKTLAQATSAVELSLNALEQLFSSLQRERQTFINNKALVEQKALFATDKVQSELDQTLLASMRNLANSILFANGQNYLPPPKTIIRSKEDLLAVDTSSFEAWLAGFAAQFR</sequence>
<proteinExistence type="predicted"/>
<dbReference type="RefSeq" id="WP_147250183.1">
    <property type="nucleotide sequence ID" value="NZ_JPWA01000066.1"/>
</dbReference>
<evidence type="ECO:0000313" key="2">
    <source>
        <dbReference type="Proteomes" id="UP000252419"/>
    </source>
</evidence>
<evidence type="ECO:0000313" key="1">
    <source>
        <dbReference type="EMBL" id="RCK03518.1"/>
    </source>
</evidence>
<accession>A0A367U5P8</accession>
<protein>
    <submittedName>
        <fullName evidence="1">Uncharacterized protein</fullName>
    </submittedName>
</protein>
<reference evidence="1 2" key="1">
    <citation type="submission" date="2014-07" db="EMBL/GenBank/DDBJ databases">
        <title>Draft genome sequence of Thalassospira xianhensis P-4 (MCCC 1A02616).</title>
        <authorList>
            <person name="Lai Q."/>
            <person name="Shao Z."/>
        </authorList>
    </citation>
    <scope>NUCLEOTIDE SEQUENCE [LARGE SCALE GENOMIC DNA]</scope>
    <source>
        <strain evidence="1 2">MCCC 1A02616</strain>
    </source>
</reference>
<comment type="caution">
    <text evidence="1">The sequence shown here is derived from an EMBL/GenBank/DDBJ whole genome shotgun (WGS) entry which is preliminary data.</text>
</comment>
<dbReference type="AlphaFoldDB" id="A0A367U5P8"/>
<gene>
    <name evidence="1" type="ORF">TH5_25085</name>
</gene>